<comment type="caution">
    <text evidence="2">The sequence shown here is derived from an EMBL/GenBank/DDBJ whole genome shotgun (WGS) entry which is preliminary data.</text>
</comment>
<feature type="compositionally biased region" description="Polar residues" evidence="1">
    <location>
        <begin position="1"/>
        <end position="18"/>
    </location>
</feature>
<evidence type="ECO:0000256" key="1">
    <source>
        <dbReference type="SAM" id="MobiDB-lite"/>
    </source>
</evidence>
<proteinExistence type="predicted"/>
<dbReference type="AlphaFoldDB" id="A0A9N8W480"/>
<evidence type="ECO:0000313" key="3">
    <source>
        <dbReference type="Proteomes" id="UP000789405"/>
    </source>
</evidence>
<reference evidence="2" key="1">
    <citation type="submission" date="2021-06" db="EMBL/GenBank/DDBJ databases">
        <authorList>
            <person name="Kallberg Y."/>
            <person name="Tangrot J."/>
            <person name="Rosling A."/>
        </authorList>
    </citation>
    <scope>NUCLEOTIDE SEQUENCE</scope>
    <source>
        <strain evidence="2">MA453B</strain>
    </source>
</reference>
<protein>
    <submittedName>
        <fullName evidence="2">10162_t:CDS:1</fullName>
    </submittedName>
</protein>
<sequence length="68" mass="8180">MNLQQSSLWPQYEKSQNPKNDDARNNKTYQQRTQQQWRNNTYLFDEDDDLSIDNVLNGTSYEFAVNFL</sequence>
<name>A0A9N8W480_9GLOM</name>
<dbReference type="EMBL" id="CAJVPY010000416">
    <property type="protein sequence ID" value="CAG8471485.1"/>
    <property type="molecule type" value="Genomic_DNA"/>
</dbReference>
<gene>
    <name evidence="2" type="ORF">DERYTH_LOCUS1481</name>
</gene>
<accession>A0A9N8W480</accession>
<evidence type="ECO:0000313" key="2">
    <source>
        <dbReference type="EMBL" id="CAG8471485.1"/>
    </source>
</evidence>
<keyword evidence="3" id="KW-1185">Reference proteome</keyword>
<organism evidence="2 3">
    <name type="scientific">Dentiscutata erythropus</name>
    <dbReference type="NCBI Taxonomy" id="1348616"/>
    <lineage>
        <taxon>Eukaryota</taxon>
        <taxon>Fungi</taxon>
        <taxon>Fungi incertae sedis</taxon>
        <taxon>Mucoromycota</taxon>
        <taxon>Glomeromycotina</taxon>
        <taxon>Glomeromycetes</taxon>
        <taxon>Diversisporales</taxon>
        <taxon>Gigasporaceae</taxon>
        <taxon>Dentiscutata</taxon>
    </lineage>
</organism>
<feature type="region of interest" description="Disordered" evidence="1">
    <location>
        <begin position="1"/>
        <end position="34"/>
    </location>
</feature>
<dbReference type="Proteomes" id="UP000789405">
    <property type="component" value="Unassembled WGS sequence"/>
</dbReference>